<keyword evidence="2" id="KW-1185">Reference proteome</keyword>
<dbReference type="Proteomes" id="UP001229421">
    <property type="component" value="Unassembled WGS sequence"/>
</dbReference>
<comment type="caution">
    <text evidence="1">The sequence shown here is derived from an EMBL/GenBank/DDBJ whole genome shotgun (WGS) entry which is preliminary data.</text>
</comment>
<name>A0AAD8JNY4_TARER</name>
<gene>
    <name evidence="1" type="ORF">QVD17_38857</name>
</gene>
<accession>A0AAD8JNY4</accession>
<organism evidence="1 2">
    <name type="scientific">Tagetes erecta</name>
    <name type="common">African marigold</name>
    <dbReference type="NCBI Taxonomy" id="13708"/>
    <lineage>
        <taxon>Eukaryota</taxon>
        <taxon>Viridiplantae</taxon>
        <taxon>Streptophyta</taxon>
        <taxon>Embryophyta</taxon>
        <taxon>Tracheophyta</taxon>
        <taxon>Spermatophyta</taxon>
        <taxon>Magnoliopsida</taxon>
        <taxon>eudicotyledons</taxon>
        <taxon>Gunneridae</taxon>
        <taxon>Pentapetalae</taxon>
        <taxon>asterids</taxon>
        <taxon>campanulids</taxon>
        <taxon>Asterales</taxon>
        <taxon>Asteraceae</taxon>
        <taxon>Asteroideae</taxon>
        <taxon>Heliantheae alliance</taxon>
        <taxon>Tageteae</taxon>
        <taxon>Tagetes</taxon>
    </lineage>
</organism>
<evidence type="ECO:0000313" key="1">
    <source>
        <dbReference type="EMBL" id="KAK1407243.1"/>
    </source>
</evidence>
<reference evidence="1" key="1">
    <citation type="journal article" date="2023" name="bioRxiv">
        <title>Improved chromosome-level genome assembly for marigold (Tagetes erecta).</title>
        <authorList>
            <person name="Jiang F."/>
            <person name="Yuan L."/>
            <person name="Wang S."/>
            <person name="Wang H."/>
            <person name="Xu D."/>
            <person name="Wang A."/>
            <person name="Fan W."/>
        </authorList>
    </citation>
    <scope>NUCLEOTIDE SEQUENCE</scope>
    <source>
        <strain evidence="1">WSJ</strain>
        <tissue evidence="1">Leaf</tissue>
    </source>
</reference>
<sequence>MIFYGIHNYEIMFKNNLCFCCRLELVLECKKGKRVSRLKSLLQDAGMLDQVANSSCSIAVRLAKYLIAKQRVVRGLES</sequence>
<dbReference type="EMBL" id="JAUHHV010000011">
    <property type="protein sequence ID" value="KAK1407243.1"/>
    <property type="molecule type" value="Genomic_DNA"/>
</dbReference>
<protein>
    <submittedName>
        <fullName evidence="1">Uncharacterized protein</fullName>
    </submittedName>
</protein>
<evidence type="ECO:0000313" key="2">
    <source>
        <dbReference type="Proteomes" id="UP001229421"/>
    </source>
</evidence>
<dbReference type="AlphaFoldDB" id="A0AAD8JNY4"/>
<proteinExistence type="predicted"/>